<name>A0A2P2P4L1_RHIMU</name>
<feature type="transmembrane region" description="Helical" evidence="1">
    <location>
        <begin position="12"/>
        <end position="38"/>
    </location>
</feature>
<dbReference type="EMBL" id="GGEC01069201">
    <property type="protein sequence ID" value="MBX49685.1"/>
    <property type="molecule type" value="Transcribed_RNA"/>
</dbReference>
<organism evidence="2">
    <name type="scientific">Rhizophora mucronata</name>
    <name type="common">Asiatic mangrove</name>
    <dbReference type="NCBI Taxonomy" id="61149"/>
    <lineage>
        <taxon>Eukaryota</taxon>
        <taxon>Viridiplantae</taxon>
        <taxon>Streptophyta</taxon>
        <taxon>Embryophyta</taxon>
        <taxon>Tracheophyta</taxon>
        <taxon>Spermatophyta</taxon>
        <taxon>Magnoliopsida</taxon>
        <taxon>eudicotyledons</taxon>
        <taxon>Gunneridae</taxon>
        <taxon>Pentapetalae</taxon>
        <taxon>rosids</taxon>
        <taxon>fabids</taxon>
        <taxon>Malpighiales</taxon>
        <taxon>Rhizophoraceae</taxon>
        <taxon>Rhizophora</taxon>
    </lineage>
</organism>
<keyword evidence="1" id="KW-0812">Transmembrane</keyword>
<keyword evidence="1" id="KW-0472">Membrane</keyword>
<keyword evidence="1" id="KW-1133">Transmembrane helix</keyword>
<accession>A0A2P2P4L1</accession>
<reference evidence="2" key="1">
    <citation type="submission" date="2018-02" db="EMBL/GenBank/DDBJ databases">
        <title>Rhizophora mucronata_Transcriptome.</title>
        <authorList>
            <person name="Meera S.P."/>
            <person name="Sreeshan A."/>
            <person name="Augustine A."/>
        </authorList>
    </citation>
    <scope>NUCLEOTIDE SEQUENCE</scope>
    <source>
        <tissue evidence="2">Leaf</tissue>
    </source>
</reference>
<evidence type="ECO:0000256" key="1">
    <source>
        <dbReference type="SAM" id="Phobius"/>
    </source>
</evidence>
<proteinExistence type="predicted"/>
<evidence type="ECO:0000313" key="2">
    <source>
        <dbReference type="EMBL" id="MBX49685.1"/>
    </source>
</evidence>
<protein>
    <submittedName>
        <fullName evidence="2">Uncharacterized protein</fullName>
    </submittedName>
</protein>
<sequence length="66" mass="7168">MGLGAYPPTRKQLAVSFGLFITGASFAAYGAYLSFVNIGPEQARAKARSDFIKERLRKILDGKSNT</sequence>
<dbReference type="AlphaFoldDB" id="A0A2P2P4L1"/>